<reference evidence="3" key="1">
    <citation type="submission" date="2013-04" db="EMBL/GenBank/DDBJ databases">
        <title>The genome sequencing project of 58 acetic acid bacteria.</title>
        <authorList>
            <person name="Okamoto-Kainuma A."/>
            <person name="Ishikawa M."/>
            <person name="Umino S."/>
            <person name="Koizumi Y."/>
            <person name="Shiwa Y."/>
            <person name="Yoshikawa H."/>
            <person name="Matsutani M."/>
            <person name="Matsushita K."/>
        </authorList>
    </citation>
    <scope>NUCLEOTIDE SEQUENCE</scope>
    <source>
        <strain evidence="3">NBRC 106556</strain>
    </source>
</reference>
<comment type="caution">
    <text evidence="3">The sequence shown here is derived from an EMBL/GenBank/DDBJ whole genome shotgun (WGS) entry which is preliminary data.</text>
</comment>
<dbReference type="Gene3D" id="2.40.50.100">
    <property type="match status" value="1"/>
</dbReference>
<accession>A0ABQ0QHZ4</accession>
<gene>
    <name evidence="3" type="ORF">AA106556_0785</name>
</gene>
<dbReference type="Gene3D" id="3.40.50.300">
    <property type="entry name" value="P-loop containing nucleotide triphosphate hydrolases"/>
    <property type="match status" value="1"/>
</dbReference>
<protein>
    <submittedName>
        <fullName evidence="3">Spermidine/putrescine ABC transporter ATP-binding protein</fullName>
    </submittedName>
</protein>
<feature type="domain" description="ABC transporter" evidence="2">
    <location>
        <begin position="3"/>
        <end position="243"/>
    </location>
</feature>
<organism evidence="3 4">
    <name type="scientific">Neokomagataea tanensis NBRC 106556</name>
    <dbReference type="NCBI Taxonomy" id="1223519"/>
    <lineage>
        <taxon>Bacteria</taxon>
        <taxon>Pseudomonadati</taxon>
        <taxon>Pseudomonadota</taxon>
        <taxon>Alphaproteobacteria</taxon>
        <taxon>Acetobacterales</taxon>
        <taxon>Acetobacteraceae</taxon>
        <taxon>Neokomagataea</taxon>
    </lineage>
</organism>
<evidence type="ECO:0000313" key="3">
    <source>
        <dbReference type="EMBL" id="GBR45490.1"/>
    </source>
</evidence>
<dbReference type="GO" id="GO:0005524">
    <property type="term" value="F:ATP binding"/>
    <property type="evidence" value="ECO:0007669"/>
    <property type="project" value="UniProtKB-KW"/>
</dbReference>
<name>A0ABQ0QHZ4_9PROT</name>
<dbReference type="Proteomes" id="UP001062443">
    <property type="component" value="Unassembled WGS sequence"/>
</dbReference>
<keyword evidence="4" id="KW-1185">Reference proteome</keyword>
<dbReference type="PROSITE" id="PS50893">
    <property type="entry name" value="ABC_TRANSPORTER_2"/>
    <property type="match status" value="1"/>
</dbReference>
<dbReference type="InterPro" id="IPR027417">
    <property type="entry name" value="P-loop_NTPase"/>
</dbReference>
<keyword evidence="1" id="KW-0813">Transport</keyword>
<dbReference type="SUPFAM" id="SSF50331">
    <property type="entry name" value="MOP-like"/>
    <property type="match status" value="1"/>
</dbReference>
<dbReference type="SUPFAM" id="SSF52540">
    <property type="entry name" value="P-loop containing nucleoside triphosphate hydrolases"/>
    <property type="match status" value="1"/>
</dbReference>
<evidence type="ECO:0000313" key="4">
    <source>
        <dbReference type="Proteomes" id="UP001062443"/>
    </source>
</evidence>
<dbReference type="RefSeq" id="WP_068168393.1">
    <property type="nucleotide sequence ID" value="NZ_BAQB01000008.1"/>
</dbReference>
<keyword evidence="3" id="KW-0547">Nucleotide-binding</keyword>
<dbReference type="EMBL" id="BAQB01000008">
    <property type="protein sequence ID" value="GBR45490.1"/>
    <property type="molecule type" value="Genomic_DNA"/>
</dbReference>
<keyword evidence="3" id="KW-0067">ATP-binding</keyword>
<dbReference type="Pfam" id="PF00005">
    <property type="entry name" value="ABC_tran"/>
    <property type="match status" value="1"/>
</dbReference>
<evidence type="ECO:0000259" key="2">
    <source>
        <dbReference type="PROSITE" id="PS50893"/>
    </source>
</evidence>
<evidence type="ECO:0000256" key="1">
    <source>
        <dbReference type="ARBA" id="ARBA00022448"/>
    </source>
</evidence>
<sequence>MVARLQNTHKPAPSALFKVENLRIGLQDKACDLELIKGETLVLLGTDMAALALLLDIIAGFQPCIGGRLTLNGVDITPCPAGKRRIALVSERDPLFPHLTVRANINFACRAQQQDKGTAAANTAHLISLLGLDDVATLLPKMLSTEKQLRTKLARALAYKGDVLLLDDPLSSLTVPAARRVEALLTRLQRALGLSIIRSEGRQEIALRSDGIIALFNGRTLLQSAPASILYERPISAYVATLFGNANALTGQITDEYDDIYTVHLACGGVVEASSSLHEHAHKLHIGDTCMVCVRPDRISPFFGKNLISSDDELPPVQGTLIETLHLGDHIRMKVRCADGTDIEIHRPPIQAQKIPKNGTQTTIAWPAAQATVFPLEVDLY</sequence>
<dbReference type="InterPro" id="IPR003439">
    <property type="entry name" value="ABC_transporter-like_ATP-bd"/>
</dbReference>
<dbReference type="InterPro" id="IPR013611">
    <property type="entry name" value="Transp-assoc_OB_typ2"/>
</dbReference>
<proteinExistence type="predicted"/>
<dbReference type="InterPro" id="IPR008995">
    <property type="entry name" value="Mo/tungstate-bd_C_term_dom"/>
</dbReference>
<dbReference type="Pfam" id="PF08402">
    <property type="entry name" value="TOBE_2"/>
    <property type="match status" value="1"/>
</dbReference>
<dbReference type="PANTHER" id="PTHR42781">
    <property type="entry name" value="SPERMIDINE/PUTRESCINE IMPORT ATP-BINDING PROTEIN POTA"/>
    <property type="match status" value="1"/>
</dbReference>
<dbReference type="InterPro" id="IPR050093">
    <property type="entry name" value="ABC_SmlMolc_Importer"/>
</dbReference>
<dbReference type="PANTHER" id="PTHR42781:SF4">
    <property type="entry name" value="SPERMIDINE_PUTRESCINE IMPORT ATP-BINDING PROTEIN POTA"/>
    <property type="match status" value="1"/>
</dbReference>